<reference evidence="17" key="1">
    <citation type="submission" date="2020-11" db="EMBL/GenBank/DDBJ databases">
        <authorList>
            <person name="Tran Van P."/>
        </authorList>
    </citation>
    <scope>NUCLEOTIDE SEQUENCE</scope>
</reference>
<keyword evidence="14" id="KW-0275">Fatty acid biosynthesis</keyword>
<dbReference type="InterPro" id="IPR001104">
    <property type="entry name" value="3-oxo-5_a-steroid_4-DH_C"/>
</dbReference>
<dbReference type="SUPFAM" id="SSF54236">
    <property type="entry name" value="Ubiquitin-like"/>
    <property type="match status" value="1"/>
</dbReference>
<comment type="similarity">
    <text evidence="3">Belongs to the steroid 5-alpha reductase family.</text>
</comment>
<keyword evidence="5" id="KW-0444">Lipid biosynthesis</keyword>
<evidence type="ECO:0000256" key="13">
    <source>
        <dbReference type="ARBA" id="ARBA00023136"/>
    </source>
</evidence>
<evidence type="ECO:0000256" key="12">
    <source>
        <dbReference type="ARBA" id="ARBA00023098"/>
    </source>
</evidence>
<dbReference type="Pfam" id="PF21696">
    <property type="entry name" value="TECR_N"/>
    <property type="match status" value="1"/>
</dbReference>
<sequence length="408" mass="47139">MERGDEGAEEIRTRRPDRLHDIVQHPLPPPPITPTCPRLQYTRFSLHASSHPSGPRQLPSTATHWEHLTWDFAELPKKDSLEDEYMQPPLKYSCTQWFSLSHPWTLNPINSPTRYPNKQHLPPIILSPSTSVSDLKKQVHSRKSNLYPNRQALRLEVKGRTLKDEETLKSLGMRSGAKLYVKDLGPQIGWKTVFLAEYAGPLLVYVWLYQRPWLFYGEGAASLPVHQVVHWAMWCYVAHYVKRLLETIFVHRFSNATMPFMNLFKNCSYYWLFTAYIAYHVNHPLYTPPGKWQAYAGLVLFILCELGNLSIHVALRNLRPPGTKLRKIPEATSNPFTALFNFVSCPNYTYEFGSWLAFSIMTQCLPAGLFTLAGMYQMSVWALGKHRAYKKEFPNYPRGRSAILPFLI</sequence>
<evidence type="ECO:0000256" key="11">
    <source>
        <dbReference type="ARBA" id="ARBA00023002"/>
    </source>
</evidence>
<organism evidence="17">
    <name type="scientific">Timema monikensis</name>
    <dbReference type="NCBI Taxonomy" id="170555"/>
    <lineage>
        <taxon>Eukaryota</taxon>
        <taxon>Metazoa</taxon>
        <taxon>Ecdysozoa</taxon>
        <taxon>Arthropoda</taxon>
        <taxon>Hexapoda</taxon>
        <taxon>Insecta</taxon>
        <taxon>Pterygota</taxon>
        <taxon>Neoptera</taxon>
        <taxon>Polyneoptera</taxon>
        <taxon>Phasmatodea</taxon>
        <taxon>Timematodea</taxon>
        <taxon>Timematoidea</taxon>
        <taxon>Timematidae</taxon>
        <taxon>Timema</taxon>
    </lineage>
</organism>
<keyword evidence="11" id="KW-0560">Oxidoreductase</keyword>
<dbReference type="PANTHER" id="PTHR10556">
    <property type="entry name" value="3-OXO-5-ALPHA-STEROID 4-DEHYDROGENASE"/>
    <property type="match status" value="1"/>
</dbReference>
<dbReference type="AlphaFoldDB" id="A0A7R9DXW4"/>
<dbReference type="InterPro" id="IPR049127">
    <property type="entry name" value="TECR-like_N"/>
</dbReference>
<feature type="region of interest" description="Disordered" evidence="15">
    <location>
        <begin position="1"/>
        <end position="34"/>
    </location>
</feature>
<keyword evidence="10" id="KW-1133">Transmembrane helix</keyword>
<dbReference type="Gene3D" id="3.10.20.90">
    <property type="entry name" value="Phosphatidylinositol 3-kinase Catalytic Subunit, Chain A, domain 1"/>
    <property type="match status" value="1"/>
</dbReference>
<dbReference type="GO" id="GO:0005789">
    <property type="term" value="C:endoplasmic reticulum membrane"/>
    <property type="evidence" value="ECO:0007669"/>
    <property type="project" value="UniProtKB-SubCell"/>
</dbReference>
<evidence type="ECO:0000256" key="8">
    <source>
        <dbReference type="ARBA" id="ARBA00022832"/>
    </source>
</evidence>
<dbReference type="PROSITE" id="PS50053">
    <property type="entry name" value="UBIQUITIN_2"/>
    <property type="match status" value="1"/>
</dbReference>
<comment type="pathway">
    <text evidence="2">Lipid metabolism; fatty acid biosynthesis.</text>
</comment>
<dbReference type="InterPro" id="IPR000626">
    <property type="entry name" value="Ubiquitin-like_dom"/>
</dbReference>
<evidence type="ECO:0000256" key="4">
    <source>
        <dbReference type="ARBA" id="ARBA00012530"/>
    </source>
</evidence>
<dbReference type="FunFam" id="3.10.20.90:FF:000131">
    <property type="entry name" value="trans-2,3-enoyl-CoA reductase-like"/>
    <property type="match status" value="1"/>
</dbReference>
<dbReference type="PANTHER" id="PTHR10556:SF28">
    <property type="entry name" value="VERY-LONG-CHAIN ENOYL-COA REDUCTASE"/>
    <property type="match status" value="1"/>
</dbReference>
<dbReference type="InterPro" id="IPR039357">
    <property type="entry name" value="SRD5A/TECR"/>
</dbReference>
<gene>
    <name evidence="17" type="ORF">TMSB3V08_LOCUS442</name>
</gene>
<evidence type="ECO:0000256" key="10">
    <source>
        <dbReference type="ARBA" id="ARBA00022989"/>
    </source>
</evidence>
<proteinExistence type="inferred from homology"/>
<keyword evidence="9" id="KW-0521">NADP</keyword>
<evidence type="ECO:0000256" key="1">
    <source>
        <dbReference type="ARBA" id="ARBA00004477"/>
    </source>
</evidence>
<dbReference type="GO" id="GO:0102758">
    <property type="term" value="F:very-long-chain enoyl-CoA reductase activity"/>
    <property type="evidence" value="ECO:0007669"/>
    <property type="project" value="UniProtKB-EC"/>
</dbReference>
<accession>A0A7R9DXW4</accession>
<keyword evidence="7" id="KW-0256">Endoplasmic reticulum</keyword>
<dbReference type="GO" id="GO:0042761">
    <property type="term" value="P:very long-chain fatty acid biosynthetic process"/>
    <property type="evidence" value="ECO:0007669"/>
    <property type="project" value="TreeGrafter"/>
</dbReference>
<evidence type="ECO:0000256" key="14">
    <source>
        <dbReference type="ARBA" id="ARBA00023160"/>
    </source>
</evidence>
<evidence type="ECO:0000256" key="7">
    <source>
        <dbReference type="ARBA" id="ARBA00022824"/>
    </source>
</evidence>
<protein>
    <recommendedName>
        <fullName evidence="4">very-long-chain enoyl-CoA reductase</fullName>
        <ecNumber evidence="4">1.3.1.93</ecNumber>
    </recommendedName>
</protein>
<keyword evidence="8" id="KW-0276">Fatty acid metabolism</keyword>
<keyword evidence="13" id="KW-0472">Membrane</keyword>
<dbReference type="EMBL" id="OB792676">
    <property type="protein sequence ID" value="CAD7423454.1"/>
    <property type="molecule type" value="Genomic_DNA"/>
</dbReference>
<dbReference type="EC" id="1.3.1.93" evidence="4"/>
<evidence type="ECO:0000313" key="17">
    <source>
        <dbReference type="EMBL" id="CAD7423454.1"/>
    </source>
</evidence>
<feature type="domain" description="Ubiquitin-like" evidence="16">
    <location>
        <begin position="126"/>
        <end position="181"/>
    </location>
</feature>
<evidence type="ECO:0000256" key="2">
    <source>
        <dbReference type="ARBA" id="ARBA00005194"/>
    </source>
</evidence>
<evidence type="ECO:0000259" key="16">
    <source>
        <dbReference type="PROSITE" id="PS50053"/>
    </source>
</evidence>
<keyword evidence="6" id="KW-0812">Transmembrane</keyword>
<evidence type="ECO:0000256" key="9">
    <source>
        <dbReference type="ARBA" id="ARBA00022857"/>
    </source>
</evidence>
<keyword evidence="12" id="KW-0443">Lipid metabolism</keyword>
<evidence type="ECO:0000256" key="15">
    <source>
        <dbReference type="SAM" id="MobiDB-lite"/>
    </source>
</evidence>
<dbReference type="CDD" id="cd01801">
    <property type="entry name" value="Ubl_TECR_like"/>
    <property type="match status" value="1"/>
</dbReference>
<dbReference type="Pfam" id="PF02544">
    <property type="entry name" value="Steroid_dh"/>
    <property type="match status" value="1"/>
</dbReference>
<feature type="compositionally biased region" description="Basic and acidic residues" evidence="15">
    <location>
        <begin position="1"/>
        <end position="23"/>
    </location>
</feature>
<evidence type="ECO:0000256" key="6">
    <source>
        <dbReference type="ARBA" id="ARBA00022692"/>
    </source>
</evidence>
<dbReference type="PROSITE" id="PS50244">
    <property type="entry name" value="S5A_REDUCTASE"/>
    <property type="match status" value="1"/>
</dbReference>
<comment type="subcellular location">
    <subcellularLocation>
        <location evidence="1">Endoplasmic reticulum membrane</location>
        <topology evidence="1">Multi-pass membrane protein</topology>
    </subcellularLocation>
</comment>
<evidence type="ECO:0000256" key="3">
    <source>
        <dbReference type="ARBA" id="ARBA00007742"/>
    </source>
</evidence>
<evidence type="ECO:0000256" key="5">
    <source>
        <dbReference type="ARBA" id="ARBA00022516"/>
    </source>
</evidence>
<dbReference type="InterPro" id="IPR029071">
    <property type="entry name" value="Ubiquitin-like_domsf"/>
</dbReference>
<name>A0A7R9DXW4_9NEOP</name>